<evidence type="ECO:0000256" key="3">
    <source>
        <dbReference type="ARBA" id="ARBA00005263"/>
    </source>
</evidence>
<feature type="compositionally biased region" description="Basic and acidic residues" evidence="9">
    <location>
        <begin position="309"/>
        <end position="348"/>
    </location>
</feature>
<keyword evidence="4 7" id="KW-0472">Membrane</keyword>
<gene>
    <name evidence="10" type="ORF">HYC85_026114</name>
</gene>
<evidence type="ECO:0000256" key="5">
    <source>
        <dbReference type="ARBA" id="ARBA00023176"/>
    </source>
</evidence>
<keyword evidence="5 7" id="KW-0168">Coated pit</keyword>
<dbReference type="PANTHER" id="PTHR10639">
    <property type="entry name" value="CLATHRIN LIGHT CHAIN"/>
    <property type="match status" value="1"/>
</dbReference>
<feature type="region of interest" description="Disordered" evidence="9">
    <location>
        <begin position="221"/>
        <end position="411"/>
    </location>
</feature>
<evidence type="ECO:0000256" key="8">
    <source>
        <dbReference type="SAM" id="Coils"/>
    </source>
</evidence>
<evidence type="ECO:0000313" key="11">
    <source>
        <dbReference type="Proteomes" id="UP000593564"/>
    </source>
</evidence>
<protein>
    <recommendedName>
        <fullName evidence="7">Clathrin light chain</fullName>
    </recommendedName>
</protein>
<feature type="region of interest" description="Disordered" evidence="9">
    <location>
        <begin position="46"/>
        <end position="91"/>
    </location>
</feature>
<dbReference type="InterPro" id="IPR000996">
    <property type="entry name" value="Clathrin_L-chain"/>
</dbReference>
<comment type="similarity">
    <text evidence="3 7">Belongs to the clathrin light chain family.</text>
</comment>
<dbReference type="GO" id="GO:0030130">
    <property type="term" value="C:clathrin coat of trans-Golgi network vesicle"/>
    <property type="evidence" value="ECO:0007669"/>
    <property type="project" value="InterPro"/>
</dbReference>
<keyword evidence="6 7" id="KW-0968">Cytoplasmic vesicle</keyword>
<comment type="function">
    <text evidence="1 7">Clathrin is the major protein of the polyhedral coat of coated pits and vesicles.</text>
</comment>
<dbReference type="AlphaFoldDB" id="A0A7J7G3V4"/>
<accession>A0A7J7G3V4</accession>
<feature type="compositionally biased region" description="Basic and acidic residues" evidence="9">
    <location>
        <begin position="221"/>
        <end position="235"/>
    </location>
</feature>
<evidence type="ECO:0000256" key="2">
    <source>
        <dbReference type="ARBA" id="ARBA00004180"/>
    </source>
</evidence>
<evidence type="ECO:0000313" key="10">
    <source>
        <dbReference type="EMBL" id="KAF5934985.1"/>
    </source>
</evidence>
<dbReference type="EMBL" id="JACBKZ010000013">
    <property type="protein sequence ID" value="KAF5934985.1"/>
    <property type="molecule type" value="Genomic_DNA"/>
</dbReference>
<feature type="coiled-coil region" evidence="8">
    <location>
        <begin position="134"/>
        <end position="165"/>
    </location>
</feature>
<sequence>MIHTTMEPKLRLHRGPSMTMATSATTLAFSPSSYDFDLPAAVDDGAPPPIYHSNDDFGAAGDDVNNNPDSMDGYGFESGPNPDYPPSPFESSVPELNGNGKPYDLGADTEGLFTGSDGPLLPDPSEMREEGAAFREWRRQNAIYLEEKEKKEKEMRIQIINEAEEYKKSFYEKRKLNCETNKTQNREREKLYLANQEKFHKEADKQYWKAIAEIIPREVANFEKRGRKKDEEKKPSVMVIQGPKPGKPTDLARFRQLVLKLKQNPPPHMLPPPPPPAKDGKDEKGGKKHAKGTEGKDVKNGKDAVAATEGKDAKDGKDAVAATEEKDAKDGKDAALATEEKDAKDGKDAAVTTEAGGAADAEKAVSPAKDAAATATSTNSGPDAPKPDVPKPDAPAATEGDQVAETEPASA</sequence>
<keyword evidence="11" id="KW-1185">Reference proteome</keyword>
<organism evidence="10 11">
    <name type="scientific">Camellia sinensis</name>
    <name type="common">Tea plant</name>
    <name type="synonym">Thea sinensis</name>
    <dbReference type="NCBI Taxonomy" id="4442"/>
    <lineage>
        <taxon>Eukaryota</taxon>
        <taxon>Viridiplantae</taxon>
        <taxon>Streptophyta</taxon>
        <taxon>Embryophyta</taxon>
        <taxon>Tracheophyta</taxon>
        <taxon>Spermatophyta</taxon>
        <taxon>Magnoliopsida</taxon>
        <taxon>eudicotyledons</taxon>
        <taxon>Gunneridae</taxon>
        <taxon>Pentapetalae</taxon>
        <taxon>asterids</taxon>
        <taxon>Ericales</taxon>
        <taxon>Theaceae</taxon>
        <taxon>Camellia</taxon>
    </lineage>
</organism>
<comment type="subcellular location">
    <subcellularLocation>
        <location evidence="2 7">Cytoplasmic vesicle membrane</location>
        <topology evidence="2 7">Peripheral membrane protein</topology>
        <orientation evidence="2 7">Cytoplasmic side</orientation>
    </subcellularLocation>
    <subcellularLocation>
        <location evidence="7">Membrane</location>
        <location evidence="7">Coated pit</location>
        <topology evidence="7">Peripheral membrane protein</topology>
        <orientation evidence="7">Cytoplasmic side</orientation>
    </subcellularLocation>
    <text evidence="7">Cytoplasmic face of coated pits and vesicles.</text>
</comment>
<dbReference type="GO" id="GO:0072583">
    <property type="term" value="P:clathrin-dependent endocytosis"/>
    <property type="evidence" value="ECO:0007669"/>
    <property type="project" value="TreeGrafter"/>
</dbReference>
<reference evidence="10 11" key="2">
    <citation type="submission" date="2020-07" db="EMBL/GenBank/DDBJ databases">
        <title>Genome assembly of wild tea tree DASZ reveals pedigree and selection history of tea varieties.</title>
        <authorList>
            <person name="Zhang W."/>
        </authorList>
    </citation>
    <scope>NUCLEOTIDE SEQUENCE [LARGE SCALE GENOMIC DNA]</scope>
    <source>
        <strain evidence="11">cv. G240</strain>
        <tissue evidence="10">Leaf</tissue>
    </source>
</reference>
<dbReference type="Proteomes" id="UP000593564">
    <property type="component" value="Unassembled WGS sequence"/>
</dbReference>
<name>A0A7J7G3V4_CAMSI</name>
<evidence type="ECO:0000256" key="7">
    <source>
        <dbReference type="RuleBase" id="RU363137"/>
    </source>
</evidence>
<evidence type="ECO:0000256" key="1">
    <source>
        <dbReference type="ARBA" id="ARBA00003913"/>
    </source>
</evidence>
<evidence type="ECO:0000256" key="4">
    <source>
        <dbReference type="ARBA" id="ARBA00023136"/>
    </source>
</evidence>
<feature type="compositionally biased region" description="Basic and acidic residues" evidence="9">
    <location>
        <begin position="278"/>
        <end position="302"/>
    </location>
</feature>
<dbReference type="Pfam" id="PF01086">
    <property type="entry name" value="Clathrin_lg_ch"/>
    <property type="match status" value="1"/>
</dbReference>
<comment type="caution">
    <text evidence="10">The sequence shown here is derived from an EMBL/GenBank/DDBJ whole genome shotgun (WGS) entry which is preliminary data.</text>
</comment>
<evidence type="ECO:0000256" key="6">
    <source>
        <dbReference type="ARBA" id="ARBA00023329"/>
    </source>
</evidence>
<dbReference type="GO" id="GO:0030132">
    <property type="term" value="C:clathrin coat of coated pit"/>
    <property type="evidence" value="ECO:0007669"/>
    <property type="project" value="InterPro"/>
</dbReference>
<evidence type="ECO:0000256" key="9">
    <source>
        <dbReference type="SAM" id="MobiDB-lite"/>
    </source>
</evidence>
<keyword evidence="8" id="KW-0175">Coiled coil</keyword>
<dbReference type="GO" id="GO:0005198">
    <property type="term" value="F:structural molecule activity"/>
    <property type="evidence" value="ECO:0007669"/>
    <property type="project" value="InterPro"/>
</dbReference>
<reference evidence="11" key="1">
    <citation type="journal article" date="2020" name="Nat. Commun.">
        <title>Genome assembly of wild tea tree DASZ reveals pedigree and selection history of tea varieties.</title>
        <authorList>
            <person name="Zhang W."/>
            <person name="Zhang Y."/>
            <person name="Qiu H."/>
            <person name="Guo Y."/>
            <person name="Wan H."/>
            <person name="Zhang X."/>
            <person name="Scossa F."/>
            <person name="Alseekh S."/>
            <person name="Zhang Q."/>
            <person name="Wang P."/>
            <person name="Xu L."/>
            <person name="Schmidt M.H."/>
            <person name="Jia X."/>
            <person name="Li D."/>
            <person name="Zhu A."/>
            <person name="Guo F."/>
            <person name="Chen W."/>
            <person name="Ni D."/>
            <person name="Usadel B."/>
            <person name="Fernie A.R."/>
            <person name="Wen W."/>
        </authorList>
    </citation>
    <scope>NUCLEOTIDE SEQUENCE [LARGE SCALE GENOMIC DNA]</scope>
    <source>
        <strain evidence="11">cv. G240</strain>
    </source>
</reference>
<dbReference type="PANTHER" id="PTHR10639:SF7">
    <property type="entry name" value="CLATHRIN LIGHT CHAIN"/>
    <property type="match status" value="1"/>
</dbReference>
<proteinExistence type="inferred from homology"/>
<dbReference type="GO" id="GO:0006886">
    <property type="term" value="P:intracellular protein transport"/>
    <property type="evidence" value="ECO:0007669"/>
    <property type="project" value="InterPro"/>
</dbReference>
<feature type="compositionally biased region" description="Pro residues" evidence="9">
    <location>
        <begin position="264"/>
        <end position="277"/>
    </location>
</feature>
<dbReference type="GO" id="GO:0032050">
    <property type="term" value="F:clathrin heavy chain binding"/>
    <property type="evidence" value="ECO:0007669"/>
    <property type="project" value="TreeGrafter"/>
</dbReference>